<name>A0AAW2JF25_9LAMI</name>
<feature type="region of interest" description="Disordered" evidence="1">
    <location>
        <begin position="62"/>
        <end position="101"/>
    </location>
</feature>
<sequence length="132" mass="14659">CLAAFKKINGGGIWLLSTKIVKENQETPESTSMETKSAAVERVTEVGRDLYFGKTQGCEAKDLGASDNQKEDLPRLPPVERKSEAKSFNIPWEENMNANGPGPKILNSDNAYLISGCTYRSRDQSFRFVLNI</sequence>
<feature type="compositionally biased region" description="Basic and acidic residues" evidence="1">
    <location>
        <begin position="62"/>
        <end position="85"/>
    </location>
</feature>
<gene>
    <name evidence="2" type="ORF">Sangu_3242200</name>
</gene>
<proteinExistence type="predicted"/>
<organism evidence="2">
    <name type="scientific">Sesamum angustifolium</name>
    <dbReference type="NCBI Taxonomy" id="2727405"/>
    <lineage>
        <taxon>Eukaryota</taxon>
        <taxon>Viridiplantae</taxon>
        <taxon>Streptophyta</taxon>
        <taxon>Embryophyta</taxon>
        <taxon>Tracheophyta</taxon>
        <taxon>Spermatophyta</taxon>
        <taxon>Magnoliopsida</taxon>
        <taxon>eudicotyledons</taxon>
        <taxon>Gunneridae</taxon>
        <taxon>Pentapetalae</taxon>
        <taxon>asterids</taxon>
        <taxon>lamiids</taxon>
        <taxon>Lamiales</taxon>
        <taxon>Pedaliaceae</taxon>
        <taxon>Sesamum</taxon>
    </lineage>
</organism>
<feature type="non-terminal residue" evidence="2">
    <location>
        <position position="1"/>
    </location>
</feature>
<protein>
    <submittedName>
        <fullName evidence="2">Uncharacterized protein</fullName>
    </submittedName>
</protein>
<reference evidence="2" key="1">
    <citation type="submission" date="2020-06" db="EMBL/GenBank/DDBJ databases">
        <authorList>
            <person name="Li T."/>
            <person name="Hu X."/>
            <person name="Zhang T."/>
            <person name="Song X."/>
            <person name="Zhang H."/>
            <person name="Dai N."/>
            <person name="Sheng W."/>
            <person name="Hou X."/>
            <person name="Wei L."/>
        </authorList>
    </citation>
    <scope>NUCLEOTIDE SEQUENCE</scope>
    <source>
        <strain evidence="2">G01</strain>
        <tissue evidence="2">Leaf</tissue>
    </source>
</reference>
<evidence type="ECO:0000256" key="1">
    <source>
        <dbReference type="SAM" id="MobiDB-lite"/>
    </source>
</evidence>
<accession>A0AAW2JF25</accession>
<reference evidence="2" key="2">
    <citation type="journal article" date="2024" name="Plant">
        <title>Genomic evolution and insights into agronomic trait innovations of Sesamum species.</title>
        <authorList>
            <person name="Miao H."/>
            <person name="Wang L."/>
            <person name="Qu L."/>
            <person name="Liu H."/>
            <person name="Sun Y."/>
            <person name="Le M."/>
            <person name="Wang Q."/>
            <person name="Wei S."/>
            <person name="Zheng Y."/>
            <person name="Lin W."/>
            <person name="Duan Y."/>
            <person name="Cao H."/>
            <person name="Xiong S."/>
            <person name="Wang X."/>
            <person name="Wei L."/>
            <person name="Li C."/>
            <person name="Ma Q."/>
            <person name="Ju M."/>
            <person name="Zhao R."/>
            <person name="Li G."/>
            <person name="Mu C."/>
            <person name="Tian Q."/>
            <person name="Mei H."/>
            <person name="Zhang T."/>
            <person name="Gao T."/>
            <person name="Zhang H."/>
        </authorList>
    </citation>
    <scope>NUCLEOTIDE SEQUENCE</scope>
    <source>
        <strain evidence="2">G01</strain>
    </source>
</reference>
<evidence type="ECO:0000313" key="2">
    <source>
        <dbReference type="EMBL" id="KAL0293225.1"/>
    </source>
</evidence>
<dbReference type="EMBL" id="JACGWK010001062">
    <property type="protein sequence ID" value="KAL0293225.1"/>
    <property type="molecule type" value="Genomic_DNA"/>
</dbReference>
<comment type="caution">
    <text evidence="2">The sequence shown here is derived from an EMBL/GenBank/DDBJ whole genome shotgun (WGS) entry which is preliminary data.</text>
</comment>
<dbReference type="AlphaFoldDB" id="A0AAW2JF25"/>